<dbReference type="Pfam" id="PF09837">
    <property type="entry name" value="DUF2064"/>
    <property type="match status" value="1"/>
</dbReference>
<sequence>MATSPVLYIAAKPPVAGSVKTRLGHAIGDDAAASLYAAFLQDIAAEVRGTGLAAGWFLPRTPDWQPPGLGSRQVATRWQKGDTWSKRQANLYRETYEEGTAATVIVASDSPQLTGSGMRAGLAALADADVVLGPVLDGGYYLLGLRGDHDILHGVEMSTRTACADVVERAHRLNLDLQFLPATFDVDEVGDLEQLAEAAAILPHLRATRAALTAADERSLAAAPSAR</sequence>
<dbReference type="Gene3D" id="3.90.550.10">
    <property type="entry name" value="Spore Coat Polysaccharide Biosynthesis Protein SpsA, Chain A"/>
    <property type="match status" value="1"/>
</dbReference>
<comment type="caution">
    <text evidence="1">The sequence shown here is derived from an EMBL/GenBank/DDBJ whole genome shotgun (WGS) entry which is preliminary data.</text>
</comment>
<accession>A0A934KCJ9</accession>
<dbReference type="RefSeq" id="WP_338176738.1">
    <property type="nucleotide sequence ID" value="NZ_JAEKNQ010000019.1"/>
</dbReference>
<proteinExistence type="predicted"/>
<dbReference type="PANTHER" id="PTHR36529">
    <property type="entry name" value="SLL1095 PROTEIN"/>
    <property type="match status" value="1"/>
</dbReference>
<evidence type="ECO:0000313" key="1">
    <source>
        <dbReference type="EMBL" id="MBJ7602305.1"/>
    </source>
</evidence>
<protein>
    <submittedName>
        <fullName evidence="1">DUF2064 domain-containing protein</fullName>
    </submittedName>
</protein>
<name>A0A934KCJ9_9BACT</name>
<dbReference type="InterPro" id="IPR029044">
    <property type="entry name" value="Nucleotide-diphossugar_trans"/>
</dbReference>
<dbReference type="EMBL" id="JAEKNQ010000019">
    <property type="protein sequence ID" value="MBJ7602305.1"/>
    <property type="molecule type" value="Genomic_DNA"/>
</dbReference>
<organism evidence="1 2">
    <name type="scientific">Candidatus Dormiibacter inghamiae</name>
    <dbReference type="NCBI Taxonomy" id="3127013"/>
    <lineage>
        <taxon>Bacteria</taxon>
        <taxon>Bacillati</taxon>
        <taxon>Candidatus Dormiibacterota</taxon>
        <taxon>Candidatus Dormibacteria</taxon>
        <taxon>Candidatus Dormibacterales</taxon>
        <taxon>Candidatus Dormibacteraceae</taxon>
        <taxon>Candidatus Dormiibacter</taxon>
    </lineage>
</organism>
<dbReference type="InterPro" id="IPR018641">
    <property type="entry name" value="Trfase_1_rSAM/seldom-assoc"/>
</dbReference>
<evidence type="ECO:0000313" key="2">
    <source>
        <dbReference type="Proteomes" id="UP000620075"/>
    </source>
</evidence>
<dbReference type="SUPFAM" id="SSF53448">
    <property type="entry name" value="Nucleotide-diphospho-sugar transferases"/>
    <property type="match status" value="1"/>
</dbReference>
<reference evidence="1 2" key="1">
    <citation type="submission" date="2020-10" db="EMBL/GenBank/DDBJ databases">
        <title>Ca. Dormibacterota MAGs.</title>
        <authorList>
            <person name="Montgomery K."/>
        </authorList>
    </citation>
    <scope>NUCLEOTIDE SEQUENCE [LARGE SCALE GENOMIC DNA]</scope>
    <source>
        <strain evidence="1">SC8811_S16_3</strain>
    </source>
</reference>
<dbReference type="AlphaFoldDB" id="A0A934KCJ9"/>
<dbReference type="Proteomes" id="UP000620075">
    <property type="component" value="Unassembled WGS sequence"/>
</dbReference>
<gene>
    <name evidence="1" type="ORF">JF888_03790</name>
</gene>
<dbReference type="PANTHER" id="PTHR36529:SF1">
    <property type="entry name" value="GLYCOSYLTRANSFERASE"/>
    <property type="match status" value="1"/>
</dbReference>